<accession>A0AAD1WLF6</accession>
<dbReference type="SUPFAM" id="SSF48726">
    <property type="entry name" value="Immunoglobulin"/>
    <property type="match status" value="1"/>
</dbReference>
<comment type="subcellular location">
    <subcellularLocation>
        <location evidence="1">Membrane</location>
    </subcellularLocation>
</comment>
<keyword evidence="4" id="KW-0325">Glycoprotein</keyword>
<name>A0AAD1WLF6_PELCU</name>
<keyword evidence="3" id="KW-0472">Membrane</keyword>
<dbReference type="GO" id="GO:0016020">
    <property type="term" value="C:membrane"/>
    <property type="evidence" value="ECO:0007669"/>
    <property type="project" value="UniProtKB-SubCell"/>
</dbReference>
<gene>
    <name evidence="6" type="ORF">PECUL_23A036384</name>
</gene>
<dbReference type="EMBL" id="OW240921">
    <property type="protein sequence ID" value="CAH2319050.1"/>
    <property type="molecule type" value="Genomic_DNA"/>
</dbReference>
<organism evidence="6 7">
    <name type="scientific">Pelobates cultripes</name>
    <name type="common">Western spadefoot toad</name>
    <dbReference type="NCBI Taxonomy" id="61616"/>
    <lineage>
        <taxon>Eukaryota</taxon>
        <taxon>Metazoa</taxon>
        <taxon>Chordata</taxon>
        <taxon>Craniata</taxon>
        <taxon>Vertebrata</taxon>
        <taxon>Euteleostomi</taxon>
        <taxon>Amphibia</taxon>
        <taxon>Batrachia</taxon>
        <taxon>Anura</taxon>
        <taxon>Pelobatoidea</taxon>
        <taxon>Pelobatidae</taxon>
        <taxon>Pelobates</taxon>
    </lineage>
</organism>
<dbReference type="InterPro" id="IPR036179">
    <property type="entry name" value="Ig-like_dom_sf"/>
</dbReference>
<protein>
    <submittedName>
        <fullName evidence="6">Carcinoembryonic antigen-related cell adhesion molecule 2-like</fullName>
    </submittedName>
</protein>
<evidence type="ECO:0000313" key="6">
    <source>
        <dbReference type="EMBL" id="CAH2319050.1"/>
    </source>
</evidence>
<sequence length="253" mass="27101">MFLSQGLLTWTLLLSVLAGSVSSLQTVNGAVSGSVSLTVDLSLPPLENRLAVWTSAVNGTIVTALGNTVVYNSFYQGRCELFPDLTLRLDKLTLADQGDYTLTVTNTAGGPPTTVVRFLIALPFLSSVVLIEEFYLALHLYRLNFSFSDPMSLPDEAQSLALQHSVTSALSQTILQGIHFELVDTPCHISPPLSISLSVTDSALIDVEFSSHLVKGVIELATMSPAGVLSNIFLVEKKGGQMRAVINPHALNT</sequence>
<keyword evidence="7" id="KW-1185">Reference proteome</keyword>
<feature type="chain" id="PRO_5042101252" evidence="5">
    <location>
        <begin position="24"/>
        <end position="253"/>
    </location>
</feature>
<dbReference type="PANTHER" id="PTHR12080:SF59">
    <property type="entry name" value="HEPATIC AND GLIAL CELL ADHESION MOLECULE"/>
    <property type="match status" value="1"/>
</dbReference>
<evidence type="ECO:0000256" key="3">
    <source>
        <dbReference type="ARBA" id="ARBA00023136"/>
    </source>
</evidence>
<evidence type="ECO:0000256" key="5">
    <source>
        <dbReference type="SAM" id="SignalP"/>
    </source>
</evidence>
<evidence type="ECO:0000256" key="1">
    <source>
        <dbReference type="ARBA" id="ARBA00004370"/>
    </source>
</evidence>
<dbReference type="InterPro" id="IPR013783">
    <property type="entry name" value="Ig-like_fold"/>
</dbReference>
<feature type="signal peptide" evidence="5">
    <location>
        <begin position="1"/>
        <end position="23"/>
    </location>
</feature>
<evidence type="ECO:0000256" key="2">
    <source>
        <dbReference type="ARBA" id="ARBA00022729"/>
    </source>
</evidence>
<evidence type="ECO:0000256" key="4">
    <source>
        <dbReference type="ARBA" id="ARBA00023180"/>
    </source>
</evidence>
<dbReference type="AlphaFoldDB" id="A0AAD1WLF6"/>
<dbReference type="GO" id="GO:0005911">
    <property type="term" value="C:cell-cell junction"/>
    <property type="evidence" value="ECO:0007669"/>
    <property type="project" value="TreeGrafter"/>
</dbReference>
<evidence type="ECO:0000313" key="7">
    <source>
        <dbReference type="Proteomes" id="UP001295444"/>
    </source>
</evidence>
<dbReference type="PANTHER" id="PTHR12080">
    <property type="entry name" value="SIGNALING LYMPHOCYTIC ACTIVATION MOLECULE"/>
    <property type="match status" value="1"/>
</dbReference>
<proteinExistence type="predicted"/>
<keyword evidence="2 5" id="KW-0732">Signal</keyword>
<reference evidence="6" key="1">
    <citation type="submission" date="2022-03" db="EMBL/GenBank/DDBJ databases">
        <authorList>
            <person name="Alioto T."/>
            <person name="Alioto T."/>
            <person name="Gomez Garrido J."/>
        </authorList>
    </citation>
    <scope>NUCLEOTIDE SEQUENCE</scope>
</reference>
<dbReference type="InterPro" id="IPR015631">
    <property type="entry name" value="CD2/SLAM_rcpt"/>
</dbReference>
<dbReference type="Proteomes" id="UP001295444">
    <property type="component" value="Chromosome 10"/>
</dbReference>
<dbReference type="Gene3D" id="2.60.40.10">
    <property type="entry name" value="Immunoglobulins"/>
    <property type="match status" value="1"/>
</dbReference>